<name>A0AAW1S1Z6_9CHLO</name>
<gene>
    <name evidence="1" type="ORF">WJX81_003006</name>
</gene>
<reference evidence="1 2" key="1">
    <citation type="journal article" date="2024" name="Nat. Commun.">
        <title>Phylogenomics reveals the evolutionary origins of lichenization in chlorophyte algae.</title>
        <authorList>
            <person name="Puginier C."/>
            <person name="Libourel C."/>
            <person name="Otte J."/>
            <person name="Skaloud P."/>
            <person name="Haon M."/>
            <person name="Grisel S."/>
            <person name="Petersen M."/>
            <person name="Berrin J.G."/>
            <person name="Delaux P.M."/>
            <person name="Dal Grande F."/>
            <person name="Keller J."/>
        </authorList>
    </citation>
    <scope>NUCLEOTIDE SEQUENCE [LARGE SCALE GENOMIC DNA]</scope>
    <source>
        <strain evidence="1 2">SAG 245.80</strain>
    </source>
</reference>
<evidence type="ECO:0000313" key="2">
    <source>
        <dbReference type="Proteomes" id="UP001445335"/>
    </source>
</evidence>
<sequence length="251" mass="25603">MERHTVASSSLQSMRLPSMREGLLALTLLAVCPPASPAVTFVGAAPADSGSRKVRAGGDATVVAAATPAAQAADPAFTGDEMAAPVTPVAAQAAPAAGTGAAHAGVYTPGNRQAAVRLMADPVSQASPACGASHVQAFTVYLGGSGEARPQGSVRFFLVGPITDDLGTVQVVAPSDPSKSDNFARIVVDLRLKQAGTYSVKAQYQSTNKIARGGAHAVYPRSGVLGGSVSPYMRRHSGYLWLVPGAMQYDK</sequence>
<dbReference type="EMBL" id="JALJOU010000015">
    <property type="protein sequence ID" value="KAK9839646.1"/>
    <property type="molecule type" value="Genomic_DNA"/>
</dbReference>
<accession>A0AAW1S1Z6</accession>
<dbReference type="Proteomes" id="UP001445335">
    <property type="component" value="Unassembled WGS sequence"/>
</dbReference>
<organism evidence="1 2">
    <name type="scientific">Elliptochloris bilobata</name>
    <dbReference type="NCBI Taxonomy" id="381761"/>
    <lineage>
        <taxon>Eukaryota</taxon>
        <taxon>Viridiplantae</taxon>
        <taxon>Chlorophyta</taxon>
        <taxon>core chlorophytes</taxon>
        <taxon>Trebouxiophyceae</taxon>
        <taxon>Trebouxiophyceae incertae sedis</taxon>
        <taxon>Elliptochloris clade</taxon>
        <taxon>Elliptochloris</taxon>
    </lineage>
</organism>
<evidence type="ECO:0000313" key="1">
    <source>
        <dbReference type="EMBL" id="KAK9839646.1"/>
    </source>
</evidence>
<keyword evidence="2" id="KW-1185">Reference proteome</keyword>
<proteinExistence type="predicted"/>
<protein>
    <recommendedName>
        <fullName evidence="3">Secreted protein</fullName>
    </recommendedName>
</protein>
<dbReference type="AlphaFoldDB" id="A0AAW1S1Z6"/>
<comment type="caution">
    <text evidence="1">The sequence shown here is derived from an EMBL/GenBank/DDBJ whole genome shotgun (WGS) entry which is preliminary data.</text>
</comment>
<evidence type="ECO:0008006" key="3">
    <source>
        <dbReference type="Google" id="ProtNLM"/>
    </source>
</evidence>